<feature type="domain" description="Phosphatidic acid phosphatase type 2/haloperoxidase" evidence="8">
    <location>
        <begin position="99"/>
        <end position="211"/>
    </location>
</feature>
<dbReference type="RefSeq" id="WP_015957242.1">
    <property type="nucleotide sequence ID" value="NC_011729.1"/>
</dbReference>
<feature type="transmembrane region" description="Helical" evidence="7">
    <location>
        <begin position="167"/>
        <end position="190"/>
    </location>
</feature>
<evidence type="ECO:0000256" key="6">
    <source>
        <dbReference type="ARBA" id="ARBA00023136"/>
    </source>
</evidence>
<sequence length="220" mass="25142">MSLSENSFKSWLNYHRQLLLLFFIGVYIPLGIFILLAIGIVQYPQGFPWDVPILLAIHNTSKSQLDIFAAWLTQLGIYWGVAPLILILVISLSLQQKWRGIIYLLISSLGATLISHSTKIFFHRVRPSLWELFYPLPPDFSFPSGHAISSMMLWVTVLILSWGKRWFLTVLFIGCFFVLGIGWTRLYLGVHYPSDILAGWMLAIAWSIGVSLIVKPNQFE</sequence>
<dbReference type="CDD" id="cd03392">
    <property type="entry name" value="PAP2_like_2"/>
    <property type="match status" value="1"/>
</dbReference>
<gene>
    <name evidence="9" type="ordered locus">PCC7424_5319</name>
</gene>
<keyword evidence="2" id="KW-1003">Cell membrane</keyword>
<dbReference type="KEGG" id="cyc:PCC7424_5319"/>
<evidence type="ECO:0000313" key="10">
    <source>
        <dbReference type="Proteomes" id="UP000002384"/>
    </source>
</evidence>
<keyword evidence="10" id="KW-1185">Reference proteome</keyword>
<dbReference type="Gene3D" id="1.20.144.10">
    <property type="entry name" value="Phosphatidic acid phosphatase type 2/haloperoxidase"/>
    <property type="match status" value="1"/>
</dbReference>
<dbReference type="GO" id="GO:0005886">
    <property type="term" value="C:plasma membrane"/>
    <property type="evidence" value="ECO:0007669"/>
    <property type="project" value="UniProtKB-SubCell"/>
</dbReference>
<name>B7KJI9_GLOC7</name>
<dbReference type="SUPFAM" id="SSF48317">
    <property type="entry name" value="Acid phosphatase/Vanadium-dependent haloperoxidase"/>
    <property type="match status" value="1"/>
</dbReference>
<dbReference type="InterPro" id="IPR036938">
    <property type="entry name" value="PAP2/HPO_sf"/>
</dbReference>
<keyword evidence="5 7" id="KW-1133">Transmembrane helix</keyword>
<evidence type="ECO:0000256" key="7">
    <source>
        <dbReference type="SAM" id="Phobius"/>
    </source>
</evidence>
<evidence type="ECO:0000259" key="8">
    <source>
        <dbReference type="SMART" id="SM00014"/>
    </source>
</evidence>
<keyword evidence="6 7" id="KW-0472">Membrane</keyword>
<dbReference type="STRING" id="65393.PCC7424_5319"/>
<dbReference type="OrthoDB" id="9789113at2"/>
<evidence type="ECO:0000256" key="3">
    <source>
        <dbReference type="ARBA" id="ARBA00022692"/>
    </source>
</evidence>
<dbReference type="PANTHER" id="PTHR14969:SF62">
    <property type="entry name" value="DECAPRENYLPHOSPHORYL-5-PHOSPHORIBOSE PHOSPHATASE RV3807C-RELATED"/>
    <property type="match status" value="1"/>
</dbReference>
<proteinExistence type="predicted"/>
<feature type="transmembrane region" description="Helical" evidence="7">
    <location>
        <begin position="196"/>
        <end position="214"/>
    </location>
</feature>
<reference evidence="10" key="1">
    <citation type="journal article" date="2011" name="MBio">
        <title>Novel metabolic attributes of the genus Cyanothece, comprising a group of unicellular nitrogen-fixing Cyanobacteria.</title>
        <authorList>
            <person name="Bandyopadhyay A."/>
            <person name="Elvitigala T."/>
            <person name="Welsh E."/>
            <person name="Stockel J."/>
            <person name="Liberton M."/>
            <person name="Min H."/>
            <person name="Sherman L.A."/>
            <person name="Pakrasi H.B."/>
        </authorList>
    </citation>
    <scope>NUCLEOTIDE SEQUENCE [LARGE SCALE GENOMIC DNA]</scope>
    <source>
        <strain evidence="10">PCC 7424</strain>
    </source>
</reference>
<evidence type="ECO:0000256" key="1">
    <source>
        <dbReference type="ARBA" id="ARBA00004651"/>
    </source>
</evidence>
<keyword evidence="3 7" id="KW-0812">Transmembrane</keyword>
<dbReference type="EMBL" id="CP001291">
    <property type="protein sequence ID" value="ACK73666.1"/>
    <property type="molecule type" value="Genomic_DNA"/>
</dbReference>
<dbReference type="GO" id="GO:0016787">
    <property type="term" value="F:hydrolase activity"/>
    <property type="evidence" value="ECO:0007669"/>
    <property type="project" value="UniProtKB-KW"/>
</dbReference>
<keyword evidence="4" id="KW-0378">Hydrolase</keyword>
<dbReference type="HOGENOM" id="CLU_072573_3_0_3"/>
<evidence type="ECO:0000256" key="2">
    <source>
        <dbReference type="ARBA" id="ARBA00022475"/>
    </source>
</evidence>
<comment type="subcellular location">
    <subcellularLocation>
        <location evidence="1">Cell membrane</location>
        <topology evidence="1">Multi-pass membrane protein</topology>
    </subcellularLocation>
</comment>
<accession>B7KJI9</accession>
<dbReference type="SMART" id="SM00014">
    <property type="entry name" value="acidPPc"/>
    <property type="match status" value="1"/>
</dbReference>
<evidence type="ECO:0000256" key="5">
    <source>
        <dbReference type="ARBA" id="ARBA00022989"/>
    </source>
</evidence>
<dbReference type="Proteomes" id="UP000002384">
    <property type="component" value="Chromosome"/>
</dbReference>
<dbReference type="InterPro" id="IPR000326">
    <property type="entry name" value="PAP2/HPO"/>
</dbReference>
<feature type="transmembrane region" description="Helical" evidence="7">
    <location>
        <begin position="101"/>
        <end position="122"/>
    </location>
</feature>
<evidence type="ECO:0000313" key="9">
    <source>
        <dbReference type="EMBL" id="ACK73666.1"/>
    </source>
</evidence>
<dbReference type="eggNOG" id="COG0671">
    <property type="taxonomic scope" value="Bacteria"/>
</dbReference>
<organism evidence="9 10">
    <name type="scientific">Gloeothece citriformis (strain PCC 7424)</name>
    <name type="common">Cyanothece sp. (strain PCC 7424)</name>
    <dbReference type="NCBI Taxonomy" id="65393"/>
    <lineage>
        <taxon>Bacteria</taxon>
        <taxon>Bacillati</taxon>
        <taxon>Cyanobacteriota</taxon>
        <taxon>Cyanophyceae</taxon>
        <taxon>Oscillatoriophycideae</taxon>
        <taxon>Chroococcales</taxon>
        <taxon>Aphanothecaceae</taxon>
        <taxon>Gloeothece</taxon>
        <taxon>Gloeothece citriformis</taxon>
    </lineage>
</organism>
<dbReference type="PANTHER" id="PTHR14969">
    <property type="entry name" value="SPHINGOSINE-1-PHOSPHATE PHOSPHOHYDROLASE"/>
    <property type="match status" value="1"/>
</dbReference>
<feature type="transmembrane region" description="Helical" evidence="7">
    <location>
        <begin position="76"/>
        <end position="94"/>
    </location>
</feature>
<feature type="transmembrane region" description="Helical" evidence="7">
    <location>
        <begin position="142"/>
        <end position="160"/>
    </location>
</feature>
<feature type="transmembrane region" description="Helical" evidence="7">
    <location>
        <begin position="18"/>
        <end position="41"/>
    </location>
</feature>
<protein>
    <submittedName>
        <fullName evidence="9">Phosphoesterase PA-phosphatase related</fullName>
    </submittedName>
</protein>
<dbReference type="AlphaFoldDB" id="B7KJI9"/>
<evidence type="ECO:0000256" key="4">
    <source>
        <dbReference type="ARBA" id="ARBA00022801"/>
    </source>
</evidence>
<dbReference type="Pfam" id="PF01569">
    <property type="entry name" value="PAP2"/>
    <property type="match status" value="1"/>
</dbReference>